<feature type="transmembrane region" description="Helical" evidence="7">
    <location>
        <begin position="137"/>
        <end position="157"/>
    </location>
</feature>
<feature type="transmembrane region" description="Helical" evidence="7">
    <location>
        <begin position="163"/>
        <end position="189"/>
    </location>
</feature>
<keyword evidence="6 7" id="KW-0472">Membrane</keyword>
<keyword evidence="5" id="KW-0040">ANK repeat</keyword>
<keyword evidence="2 7" id="KW-0812">Transmembrane</keyword>
<dbReference type="PANTHER" id="PTHR24186">
    <property type="entry name" value="PROTEIN PHOSPHATASE 1 REGULATORY SUBUNIT"/>
    <property type="match status" value="1"/>
</dbReference>
<dbReference type="Proteomes" id="UP000026962">
    <property type="component" value="Chromosome 5"/>
</dbReference>
<evidence type="ECO:0000256" key="3">
    <source>
        <dbReference type="ARBA" id="ARBA00022737"/>
    </source>
</evidence>
<dbReference type="eggNOG" id="ENOG502R3TD">
    <property type="taxonomic scope" value="Eukaryota"/>
</dbReference>
<accession>A0A0E0KYZ1</accession>
<evidence type="ECO:0000256" key="4">
    <source>
        <dbReference type="ARBA" id="ARBA00022989"/>
    </source>
</evidence>
<dbReference type="AlphaFoldDB" id="A0A0E0KYZ1"/>
<evidence type="ECO:0000313" key="9">
    <source>
        <dbReference type="EnsemblPlants" id="OPUNC05G04290.1"/>
    </source>
</evidence>
<evidence type="ECO:0000256" key="2">
    <source>
        <dbReference type="ARBA" id="ARBA00022692"/>
    </source>
</evidence>
<proteinExistence type="predicted"/>
<name>A0A0E0KYZ1_ORYPU</name>
<reference evidence="9" key="2">
    <citation type="submission" date="2018-05" db="EMBL/GenBank/DDBJ databases">
        <title>OpunRS2 (Oryza punctata Reference Sequence Version 2).</title>
        <authorList>
            <person name="Zhang J."/>
            <person name="Kudrna D."/>
            <person name="Lee S."/>
            <person name="Talag J."/>
            <person name="Welchert J."/>
            <person name="Wing R.A."/>
        </authorList>
    </citation>
    <scope>NUCLEOTIDE SEQUENCE [LARGE SCALE GENOMIC DNA]</scope>
</reference>
<evidence type="ECO:0000256" key="7">
    <source>
        <dbReference type="SAM" id="Phobius"/>
    </source>
</evidence>
<feature type="transmembrane region" description="Helical" evidence="7">
    <location>
        <begin position="33"/>
        <end position="56"/>
    </location>
</feature>
<feature type="transmembrane region" description="Helical" evidence="7">
    <location>
        <begin position="104"/>
        <end position="125"/>
    </location>
</feature>
<evidence type="ECO:0000256" key="1">
    <source>
        <dbReference type="ARBA" id="ARBA00004141"/>
    </source>
</evidence>
<dbReference type="OMA" id="TEWYEAG"/>
<keyword evidence="10" id="KW-1185">Reference proteome</keyword>
<protein>
    <recommendedName>
        <fullName evidence="8">PGG domain-containing protein</fullName>
    </recommendedName>
</protein>
<dbReference type="HOGENOM" id="CLU_086800_0_0_1"/>
<organism evidence="9">
    <name type="scientific">Oryza punctata</name>
    <name type="common">Red rice</name>
    <dbReference type="NCBI Taxonomy" id="4537"/>
    <lineage>
        <taxon>Eukaryota</taxon>
        <taxon>Viridiplantae</taxon>
        <taxon>Streptophyta</taxon>
        <taxon>Embryophyta</taxon>
        <taxon>Tracheophyta</taxon>
        <taxon>Spermatophyta</taxon>
        <taxon>Magnoliopsida</taxon>
        <taxon>Liliopsida</taxon>
        <taxon>Poales</taxon>
        <taxon>Poaceae</taxon>
        <taxon>BOP clade</taxon>
        <taxon>Oryzoideae</taxon>
        <taxon>Oryzeae</taxon>
        <taxon>Oryzinae</taxon>
        <taxon>Oryza</taxon>
    </lineage>
</organism>
<dbReference type="PANTHER" id="PTHR24186:SF38">
    <property type="entry name" value="ANKYRIN REPEAT FAMILY PROTEIN"/>
    <property type="match status" value="1"/>
</dbReference>
<sequence length="209" mass="23589">MNQPHEPAGSESTENVHQNIKEDDEYVNNKRGWLMTVATLFVGMAFQAAIQLPAWFPDDWPQAFSSYNMKHSGILRAKAHPSPTSSQQHAATALTKGQMRGIRWYIMFNTVTFTTALAFLITLLAVGRSLARHSIRLMNSILFTLIISTSVTFVLAISSDWTVVRWMLLVLLLLGSYTLFICLAWPKIIKNRNDKKSRREAQLNTAPPP</sequence>
<feature type="domain" description="PGG" evidence="8">
    <location>
        <begin position="25"/>
        <end position="158"/>
    </location>
</feature>
<evidence type="ECO:0000256" key="6">
    <source>
        <dbReference type="ARBA" id="ARBA00023136"/>
    </source>
</evidence>
<comment type="subcellular location">
    <subcellularLocation>
        <location evidence="1">Membrane</location>
        <topology evidence="1">Multi-pass membrane protein</topology>
    </subcellularLocation>
</comment>
<dbReference type="GO" id="GO:0005886">
    <property type="term" value="C:plasma membrane"/>
    <property type="evidence" value="ECO:0007669"/>
    <property type="project" value="TreeGrafter"/>
</dbReference>
<reference evidence="9" key="1">
    <citation type="submission" date="2015-04" db="UniProtKB">
        <authorList>
            <consortium name="EnsemblPlants"/>
        </authorList>
    </citation>
    <scope>IDENTIFICATION</scope>
</reference>
<evidence type="ECO:0000313" key="10">
    <source>
        <dbReference type="Proteomes" id="UP000026962"/>
    </source>
</evidence>
<dbReference type="Gramene" id="OPUNC05G04290.1">
    <property type="protein sequence ID" value="OPUNC05G04290.1"/>
    <property type="gene ID" value="OPUNC05G04290"/>
</dbReference>
<evidence type="ECO:0000259" key="8">
    <source>
        <dbReference type="Pfam" id="PF13962"/>
    </source>
</evidence>
<dbReference type="Pfam" id="PF13962">
    <property type="entry name" value="PGG"/>
    <property type="match status" value="1"/>
</dbReference>
<keyword evidence="3" id="KW-0677">Repeat</keyword>
<dbReference type="EnsemblPlants" id="OPUNC05G04290.1">
    <property type="protein sequence ID" value="OPUNC05G04290.1"/>
    <property type="gene ID" value="OPUNC05G04290"/>
</dbReference>
<keyword evidence="4 7" id="KW-1133">Transmembrane helix</keyword>
<dbReference type="InterPro" id="IPR026961">
    <property type="entry name" value="PGG_dom"/>
</dbReference>
<evidence type="ECO:0000256" key="5">
    <source>
        <dbReference type="ARBA" id="ARBA00023043"/>
    </source>
</evidence>